<dbReference type="Gene3D" id="2.20.25.240">
    <property type="match status" value="1"/>
</dbReference>
<dbReference type="AlphaFoldDB" id="A0A818A1Q4"/>
<accession>A0A818A1Q4</accession>
<sequence>MSIVKSSKNKNHLLLDGFRYRSANKSESIWRCYKNSSAGRVRFDSLQYLKVTDHVHAPCPEESIAIEFKSKIVDSAVASYYPPRRIINEALTIVSKENGVAVPSYTSSQRTIERKRRKKDLPLPRPKSFGEIMISDELKKPMVIAPQLFEQLYVIHGYIYGRTLPLVYCMIAGTAEVLYNEVFDVILKHVSGRPKTITIDFEKAIENVVGRSLSTTSISGFFFPFQTVSVEENKSLGLQQSFVDGPLRRCLKNFGSLAFVPVPFVIVEFEKIQESAPDLINNTNFVLLEIILSRAPMYVLDFVDYFEDIFVGRVIRNNRRRAPRFSRLDEELPRTNNSSEGWNRAIKLVEILQYMNQ</sequence>
<dbReference type="EMBL" id="CAJNYV010001054">
    <property type="protein sequence ID" value="CAF3399694.1"/>
    <property type="molecule type" value="Genomic_DNA"/>
</dbReference>
<gene>
    <name evidence="1" type="ORF">KIK155_LOCUS7995</name>
</gene>
<protein>
    <submittedName>
        <fullName evidence="1">Uncharacterized protein</fullName>
    </submittedName>
</protein>
<reference evidence="1" key="1">
    <citation type="submission" date="2021-02" db="EMBL/GenBank/DDBJ databases">
        <authorList>
            <person name="Nowell W R."/>
        </authorList>
    </citation>
    <scope>NUCLEOTIDE SEQUENCE</scope>
</reference>
<evidence type="ECO:0000313" key="1">
    <source>
        <dbReference type="EMBL" id="CAF3399694.1"/>
    </source>
</evidence>
<organism evidence="1 2">
    <name type="scientific">Rotaria socialis</name>
    <dbReference type="NCBI Taxonomy" id="392032"/>
    <lineage>
        <taxon>Eukaryota</taxon>
        <taxon>Metazoa</taxon>
        <taxon>Spiralia</taxon>
        <taxon>Gnathifera</taxon>
        <taxon>Rotifera</taxon>
        <taxon>Eurotatoria</taxon>
        <taxon>Bdelloidea</taxon>
        <taxon>Philodinida</taxon>
        <taxon>Philodinidae</taxon>
        <taxon>Rotaria</taxon>
    </lineage>
</organism>
<proteinExistence type="predicted"/>
<name>A0A818A1Q4_9BILA</name>
<evidence type="ECO:0000313" key="2">
    <source>
        <dbReference type="Proteomes" id="UP000663865"/>
    </source>
</evidence>
<dbReference type="Proteomes" id="UP000663865">
    <property type="component" value="Unassembled WGS sequence"/>
</dbReference>
<comment type="caution">
    <text evidence="1">The sequence shown here is derived from an EMBL/GenBank/DDBJ whole genome shotgun (WGS) entry which is preliminary data.</text>
</comment>